<accession>A0A9W8CYV3</accession>
<dbReference type="PANTHER" id="PTHR42673">
    <property type="entry name" value="MALEYLACETOACETATE ISOMERASE"/>
    <property type="match status" value="1"/>
</dbReference>
<dbReference type="InterPro" id="IPR040079">
    <property type="entry name" value="Glutathione_S-Trfase"/>
</dbReference>
<dbReference type="InterPro" id="IPR036249">
    <property type="entry name" value="Thioredoxin-like_sf"/>
</dbReference>
<dbReference type="GO" id="GO:0004364">
    <property type="term" value="F:glutathione transferase activity"/>
    <property type="evidence" value="ECO:0007669"/>
    <property type="project" value="TreeGrafter"/>
</dbReference>
<evidence type="ECO:0000259" key="3">
    <source>
        <dbReference type="PROSITE" id="PS50405"/>
    </source>
</evidence>
<reference evidence="4" key="1">
    <citation type="submission" date="2022-07" db="EMBL/GenBank/DDBJ databases">
        <title>Phylogenomic reconstructions and comparative analyses of Kickxellomycotina fungi.</title>
        <authorList>
            <person name="Reynolds N.K."/>
            <person name="Stajich J.E."/>
            <person name="Barry K."/>
            <person name="Grigoriev I.V."/>
            <person name="Crous P."/>
            <person name="Smith M.E."/>
        </authorList>
    </citation>
    <scope>NUCLEOTIDE SEQUENCE</scope>
    <source>
        <strain evidence="4">BCRC 34381</strain>
    </source>
</reference>
<dbReference type="AlphaFoldDB" id="A0A9W8CYV3"/>
<dbReference type="InterPro" id="IPR005955">
    <property type="entry name" value="GST_Zeta"/>
</dbReference>
<dbReference type="FunFam" id="1.20.1050.10:FF:000010">
    <property type="entry name" value="Maleylacetoacetate isomerase isoform 1"/>
    <property type="match status" value="1"/>
</dbReference>
<name>A0A9W8CYV3_9FUNG</name>
<dbReference type="SUPFAM" id="SSF47616">
    <property type="entry name" value="GST C-terminal domain-like"/>
    <property type="match status" value="1"/>
</dbReference>
<dbReference type="InterPro" id="IPR036282">
    <property type="entry name" value="Glutathione-S-Trfase_C_sf"/>
</dbReference>
<dbReference type="Pfam" id="PF13410">
    <property type="entry name" value="GST_C_2"/>
    <property type="match status" value="1"/>
</dbReference>
<dbReference type="Pfam" id="PF02798">
    <property type="entry name" value="GST_N"/>
    <property type="match status" value="1"/>
</dbReference>
<dbReference type="InterPro" id="IPR034333">
    <property type="entry name" value="GST_Zeta_N"/>
</dbReference>
<dbReference type="SUPFAM" id="SSF52833">
    <property type="entry name" value="Thioredoxin-like"/>
    <property type="match status" value="1"/>
</dbReference>
<dbReference type="GO" id="GO:0016034">
    <property type="term" value="F:maleylacetoacetate isomerase activity"/>
    <property type="evidence" value="ECO:0007669"/>
    <property type="project" value="TreeGrafter"/>
</dbReference>
<dbReference type="Proteomes" id="UP001143981">
    <property type="component" value="Unassembled WGS sequence"/>
</dbReference>
<proteinExistence type="inferred from homology"/>
<dbReference type="EMBL" id="JANBOI010000035">
    <property type="protein sequence ID" value="KAJ1735243.1"/>
    <property type="molecule type" value="Genomic_DNA"/>
</dbReference>
<evidence type="ECO:0008006" key="6">
    <source>
        <dbReference type="Google" id="ProtNLM"/>
    </source>
</evidence>
<dbReference type="SFLD" id="SFLDG00358">
    <property type="entry name" value="Main_(cytGST)"/>
    <property type="match status" value="1"/>
</dbReference>
<gene>
    <name evidence="4" type="ORF">LPJ61_000657</name>
</gene>
<evidence type="ECO:0000256" key="1">
    <source>
        <dbReference type="ARBA" id="ARBA00010007"/>
    </source>
</evidence>
<dbReference type="OrthoDB" id="202840at2759"/>
<dbReference type="Gene3D" id="3.40.30.10">
    <property type="entry name" value="Glutaredoxin"/>
    <property type="match status" value="1"/>
</dbReference>
<dbReference type="NCBIfam" id="TIGR01262">
    <property type="entry name" value="maiA"/>
    <property type="match status" value="1"/>
</dbReference>
<dbReference type="CDD" id="cd03042">
    <property type="entry name" value="GST_N_Zeta"/>
    <property type="match status" value="1"/>
</dbReference>
<keyword evidence="5" id="KW-1185">Reference proteome</keyword>
<dbReference type="GO" id="GO:0006749">
    <property type="term" value="P:glutathione metabolic process"/>
    <property type="evidence" value="ECO:0007669"/>
    <property type="project" value="TreeGrafter"/>
</dbReference>
<sequence>MSPKPVLYTYFRSSSAARVRIALHHKGIDYEARPVNLAKGEQLSEAYTSQNPAALVPLIVIDGHEICQSVAILEYIEETRPERPLLPKDPALRAHVRAIVGAICSDIQPLQNLRVLKTLPEDQREEHARTVIAQGLAVVEKMLEATAGAFCVGDKVTLADCCLIPQLVNARRFGVDLCRCPRIQAIEARANALDAFKKAHWTQQPDCPAELSL</sequence>
<dbReference type="SFLD" id="SFLDS00019">
    <property type="entry name" value="Glutathione_Transferase_(cytos"/>
    <property type="match status" value="1"/>
</dbReference>
<dbReference type="PANTHER" id="PTHR42673:SF4">
    <property type="entry name" value="MALEYLACETOACETATE ISOMERASE"/>
    <property type="match status" value="1"/>
</dbReference>
<organism evidence="4 5">
    <name type="scientific">Coemansia biformis</name>
    <dbReference type="NCBI Taxonomy" id="1286918"/>
    <lineage>
        <taxon>Eukaryota</taxon>
        <taxon>Fungi</taxon>
        <taxon>Fungi incertae sedis</taxon>
        <taxon>Zoopagomycota</taxon>
        <taxon>Kickxellomycotina</taxon>
        <taxon>Kickxellomycetes</taxon>
        <taxon>Kickxellales</taxon>
        <taxon>Kickxellaceae</taxon>
        <taxon>Coemansia</taxon>
    </lineage>
</organism>
<feature type="domain" description="GST N-terminal" evidence="2">
    <location>
        <begin position="3"/>
        <end position="84"/>
    </location>
</feature>
<protein>
    <recommendedName>
        <fullName evidence="6">Maleylacetoacetate isomerase</fullName>
    </recommendedName>
</protein>
<dbReference type="GO" id="GO:0006559">
    <property type="term" value="P:L-phenylalanine catabolic process"/>
    <property type="evidence" value="ECO:0007669"/>
    <property type="project" value="TreeGrafter"/>
</dbReference>
<dbReference type="CDD" id="cd03191">
    <property type="entry name" value="GST_C_Zeta"/>
    <property type="match status" value="1"/>
</dbReference>
<dbReference type="InterPro" id="IPR034330">
    <property type="entry name" value="GST_Zeta_C"/>
</dbReference>
<dbReference type="PROSITE" id="PS50405">
    <property type="entry name" value="GST_CTER"/>
    <property type="match status" value="1"/>
</dbReference>
<dbReference type="GO" id="GO:0005737">
    <property type="term" value="C:cytoplasm"/>
    <property type="evidence" value="ECO:0007669"/>
    <property type="project" value="InterPro"/>
</dbReference>
<dbReference type="PROSITE" id="PS50404">
    <property type="entry name" value="GST_NTER"/>
    <property type="match status" value="1"/>
</dbReference>
<evidence type="ECO:0000259" key="2">
    <source>
        <dbReference type="PROSITE" id="PS50404"/>
    </source>
</evidence>
<comment type="similarity">
    <text evidence="1">Belongs to the GST superfamily. Zeta family.</text>
</comment>
<dbReference type="InterPro" id="IPR010987">
    <property type="entry name" value="Glutathione-S-Trfase_C-like"/>
</dbReference>
<comment type="caution">
    <text evidence="4">The sequence shown here is derived from an EMBL/GenBank/DDBJ whole genome shotgun (WGS) entry which is preliminary data.</text>
</comment>
<evidence type="ECO:0000313" key="5">
    <source>
        <dbReference type="Proteomes" id="UP001143981"/>
    </source>
</evidence>
<evidence type="ECO:0000313" key="4">
    <source>
        <dbReference type="EMBL" id="KAJ1735243.1"/>
    </source>
</evidence>
<feature type="domain" description="GST C-terminal" evidence="3">
    <location>
        <begin position="89"/>
        <end position="209"/>
    </location>
</feature>
<dbReference type="Gene3D" id="1.20.1050.10">
    <property type="match status" value="1"/>
</dbReference>
<dbReference type="InterPro" id="IPR004045">
    <property type="entry name" value="Glutathione_S-Trfase_N"/>
</dbReference>
<dbReference type="PROSITE" id="PS51354">
    <property type="entry name" value="GLUTAREDOXIN_2"/>
    <property type="match status" value="1"/>
</dbReference>